<dbReference type="NCBIfam" id="TIGR00254">
    <property type="entry name" value="GGDEF"/>
    <property type="match status" value="1"/>
</dbReference>
<evidence type="ECO:0000259" key="2">
    <source>
        <dbReference type="PROSITE" id="PS50887"/>
    </source>
</evidence>
<sequence>MLFGILGFIAATTPAGTQGSAVRTTILLLVVASTIPVAFSVSKISFGNVWWSRPRSMRAHNHLFVAYADIGVAAALCTFASPLLALHGATTFAVVGAYVAHFVRFRVVIAHLVFSSTVIVALAARAVYDGHPIGMVLYFALVSLVASNGIVLLLSAYSTAFKSTMQTQLDWANTEALTGVLNRRGFSVAADSIVAATPPVAVIMLDVDRFKQINDAYGHSVGDAILSRLAARVQELAGPDAVVGRLGGDEFAVALRSSPQAVRILIHAIQQTPLDVLRGSPVTVSIGAAIYREGPTLSDEYRDLLEQATALADEALLMAKNAGRNTHTIIDHDHVAERTQEQRIAPIDSLRSRRRRLIHSPNTHGPGRHS</sequence>
<dbReference type="InterPro" id="IPR043128">
    <property type="entry name" value="Rev_trsase/Diguanyl_cyclase"/>
</dbReference>
<dbReference type="Proteomes" id="UP000563898">
    <property type="component" value="Unassembled WGS sequence"/>
</dbReference>
<dbReference type="PROSITE" id="PS50887">
    <property type="entry name" value="GGDEF"/>
    <property type="match status" value="1"/>
</dbReference>
<feature type="transmembrane region" description="Helical" evidence="1">
    <location>
        <begin position="63"/>
        <end position="85"/>
    </location>
</feature>
<name>A0A846WSD1_9ACTN</name>
<dbReference type="SMART" id="SM00267">
    <property type="entry name" value="GGDEF"/>
    <property type="match status" value="1"/>
</dbReference>
<dbReference type="PANTHER" id="PTHR45138">
    <property type="entry name" value="REGULATORY COMPONENTS OF SENSORY TRANSDUCTION SYSTEM"/>
    <property type="match status" value="1"/>
</dbReference>
<reference evidence="3 4" key="1">
    <citation type="submission" date="2020-04" db="EMBL/GenBank/DDBJ databases">
        <title>MicrobeNet Type strains.</title>
        <authorList>
            <person name="Nicholson A.C."/>
        </authorList>
    </citation>
    <scope>NUCLEOTIDE SEQUENCE [LARGE SCALE GENOMIC DNA]</scope>
    <source>
        <strain evidence="3 4">ATCC BAA-14</strain>
    </source>
</reference>
<dbReference type="GO" id="GO:0052621">
    <property type="term" value="F:diguanylate cyclase activity"/>
    <property type="evidence" value="ECO:0007669"/>
    <property type="project" value="TreeGrafter"/>
</dbReference>
<feature type="domain" description="GGDEF" evidence="2">
    <location>
        <begin position="198"/>
        <end position="332"/>
    </location>
</feature>
<dbReference type="InterPro" id="IPR050469">
    <property type="entry name" value="Diguanylate_Cyclase"/>
</dbReference>
<dbReference type="EMBL" id="JAAXPC010000019">
    <property type="protein sequence ID" value="NKY04509.1"/>
    <property type="molecule type" value="Genomic_DNA"/>
</dbReference>
<feature type="transmembrane region" description="Helical" evidence="1">
    <location>
        <begin position="105"/>
        <end position="124"/>
    </location>
</feature>
<dbReference type="Gene3D" id="3.30.70.270">
    <property type="match status" value="1"/>
</dbReference>
<keyword evidence="1" id="KW-0812">Transmembrane</keyword>
<protein>
    <submittedName>
        <fullName evidence="3">Diguanylate cyclase</fullName>
    </submittedName>
</protein>
<organism evidence="3 4">
    <name type="scientific">Gordonia polyisoprenivorans</name>
    <dbReference type="NCBI Taxonomy" id="84595"/>
    <lineage>
        <taxon>Bacteria</taxon>
        <taxon>Bacillati</taxon>
        <taxon>Actinomycetota</taxon>
        <taxon>Actinomycetes</taxon>
        <taxon>Mycobacteriales</taxon>
        <taxon>Gordoniaceae</taxon>
        <taxon>Gordonia</taxon>
    </lineage>
</organism>
<dbReference type="InterPro" id="IPR000160">
    <property type="entry name" value="GGDEF_dom"/>
</dbReference>
<feature type="transmembrane region" description="Helical" evidence="1">
    <location>
        <begin position="136"/>
        <end position="157"/>
    </location>
</feature>
<proteinExistence type="predicted"/>
<gene>
    <name evidence="3" type="ORF">HGA05_23350</name>
</gene>
<dbReference type="SUPFAM" id="SSF55073">
    <property type="entry name" value="Nucleotide cyclase"/>
    <property type="match status" value="1"/>
</dbReference>
<accession>A0A846WSD1</accession>
<dbReference type="InterPro" id="IPR029787">
    <property type="entry name" value="Nucleotide_cyclase"/>
</dbReference>
<keyword evidence="1" id="KW-1133">Transmembrane helix</keyword>
<feature type="transmembrane region" description="Helical" evidence="1">
    <location>
        <begin position="27"/>
        <end position="51"/>
    </location>
</feature>
<dbReference type="CDD" id="cd01949">
    <property type="entry name" value="GGDEF"/>
    <property type="match status" value="1"/>
</dbReference>
<dbReference type="PANTHER" id="PTHR45138:SF9">
    <property type="entry name" value="DIGUANYLATE CYCLASE DGCM-RELATED"/>
    <property type="match status" value="1"/>
</dbReference>
<comment type="caution">
    <text evidence="3">The sequence shown here is derived from an EMBL/GenBank/DDBJ whole genome shotgun (WGS) entry which is preliminary data.</text>
</comment>
<dbReference type="AlphaFoldDB" id="A0A846WSD1"/>
<keyword evidence="1" id="KW-0472">Membrane</keyword>
<evidence type="ECO:0000313" key="4">
    <source>
        <dbReference type="Proteomes" id="UP000563898"/>
    </source>
</evidence>
<evidence type="ECO:0000256" key="1">
    <source>
        <dbReference type="SAM" id="Phobius"/>
    </source>
</evidence>
<dbReference type="Pfam" id="PF00990">
    <property type="entry name" value="GGDEF"/>
    <property type="match status" value="1"/>
</dbReference>
<evidence type="ECO:0000313" key="3">
    <source>
        <dbReference type="EMBL" id="NKY04509.1"/>
    </source>
</evidence>